<evidence type="ECO:0000256" key="1">
    <source>
        <dbReference type="SAM" id="Phobius"/>
    </source>
</evidence>
<keyword evidence="3" id="KW-1185">Reference proteome</keyword>
<dbReference type="KEGG" id="mwe:WEN_02750"/>
<dbReference type="HOGENOM" id="CLU_137924_0_0_14"/>
<evidence type="ECO:0000313" key="3">
    <source>
        <dbReference type="Proteomes" id="UP000009005"/>
    </source>
</evidence>
<keyword evidence="1" id="KW-1133">Transmembrane helix</keyword>
<keyword evidence="1" id="KW-0472">Membrane</keyword>
<dbReference type="Gene3D" id="1.20.1280.290">
    <property type="match status" value="1"/>
</dbReference>
<feature type="transmembrane region" description="Helical" evidence="1">
    <location>
        <begin position="54"/>
        <end position="73"/>
    </location>
</feature>
<name>I6Z6W6_MYCWM</name>
<feature type="transmembrane region" description="Helical" evidence="1">
    <location>
        <begin position="93"/>
        <end position="114"/>
    </location>
</feature>
<keyword evidence="1" id="KW-0812">Transmembrane</keyword>
<evidence type="ECO:0000313" key="2">
    <source>
        <dbReference type="EMBL" id="AFN65333.1"/>
    </source>
</evidence>
<feature type="transmembrane region" description="Helical" evidence="1">
    <location>
        <begin position="17"/>
        <end position="42"/>
    </location>
</feature>
<dbReference type="EMBL" id="CP003703">
    <property type="protein sequence ID" value="AFN65333.1"/>
    <property type="molecule type" value="Genomic_DNA"/>
</dbReference>
<reference evidence="2 3" key="1">
    <citation type="journal article" date="2012" name="J. Bacteriol.">
        <title>Complete genome sequence of Mycoplasma wenyonii strain Massachusetts.</title>
        <authorList>
            <person name="Dos Santos A.P."/>
            <person name="Guimaraes A.M."/>
            <person name="do Nascimento N.C."/>
            <person name="Sanmiguel P.J."/>
            <person name="Messick J.B."/>
        </authorList>
    </citation>
    <scope>NUCLEOTIDE SEQUENCE [LARGE SCALE GENOMIC DNA]</scope>
    <source>
        <strain evidence="2 3">Massachusetts</strain>
    </source>
</reference>
<dbReference type="STRING" id="1197325.WEN_02750"/>
<dbReference type="Proteomes" id="UP000009005">
    <property type="component" value="Chromosome"/>
</dbReference>
<accession>I6Z6W6</accession>
<organism evidence="2 3">
    <name type="scientific">Mycoplasma wenyonii (strain Massachusetts)</name>
    <name type="common">Eperythrozoon wenyonii</name>
    <dbReference type="NCBI Taxonomy" id="1197325"/>
    <lineage>
        <taxon>Bacteria</taxon>
        <taxon>Bacillati</taxon>
        <taxon>Mycoplasmatota</taxon>
        <taxon>Mollicutes</taxon>
        <taxon>Mycoplasmataceae</taxon>
        <taxon>Mycoplasma</taxon>
    </lineage>
</organism>
<proteinExistence type="predicted"/>
<sequence>MQFLEMSMLTFLGESDWTWNGCASLVASVIGSVTITFAFWPGFYQTWKTKDTKFLPLGLFALFLLVGILMTAGSIAGACVDKLGTWMYVRSGFFIYLNSFVMLVNAYIVGLALWNRRKDKKQVNNTDSEEEVVPLVAPNTQ</sequence>
<protein>
    <submittedName>
        <fullName evidence="2">Uncharacterized protein</fullName>
    </submittedName>
</protein>
<gene>
    <name evidence="2" type="ordered locus">WEN_02750</name>
</gene>
<dbReference type="AlphaFoldDB" id="I6Z6W6"/>
<dbReference type="PATRIC" id="fig|1197325.3.peg.592"/>